<dbReference type="InterPro" id="IPR020846">
    <property type="entry name" value="MFS_dom"/>
</dbReference>
<feature type="transmembrane region" description="Helical" evidence="6">
    <location>
        <begin position="131"/>
        <end position="150"/>
    </location>
</feature>
<keyword evidence="2" id="KW-0813">Transport</keyword>
<evidence type="ECO:0000256" key="1">
    <source>
        <dbReference type="ARBA" id="ARBA00004141"/>
    </source>
</evidence>
<dbReference type="SUPFAM" id="SSF103473">
    <property type="entry name" value="MFS general substrate transporter"/>
    <property type="match status" value="1"/>
</dbReference>
<feature type="transmembrane region" description="Helical" evidence="6">
    <location>
        <begin position="361"/>
        <end position="380"/>
    </location>
</feature>
<proteinExistence type="predicted"/>
<dbReference type="GeneID" id="39585474"/>
<dbReference type="GO" id="GO:0016020">
    <property type="term" value="C:membrane"/>
    <property type="evidence" value="ECO:0007669"/>
    <property type="project" value="UniProtKB-SubCell"/>
</dbReference>
<sequence length="512" mass="56540">MSDLDKHHFEHNEKAPDSASEIHYENAHAAAERGHAATDTHGHSLVQFDPVAEAKLVRKIDWHVIPSVSLLYLFCFIDRANIGNAKIAGLEKALGLVGYQYNILITVFYISYVTLEIPANLLCKYMGPGRFLPMIAVLFGLFSFLTAFTTNFSNCAAVRFLLGVAEAGMLPGVAYYLSRWYRKSEFAFRFALFIVTAPLAGAFGGLLAYGILQIDGIGKIHSWQQLFFVEGIITMGLGVITYFTITDRPATARWLTEEEKDMVIARVKTENVGTTVVLDKMDTTKVLRGIISPNTLTTSFMFMLNNVTVQGLAFFLPTIIATIYPTSTTVHKQLMTVPPYLVGAVLVLAVNYTATRIRKMLLWFFILAPLMSTGYIMFLATDKAMVRYGATFLIGAGAFSFGALCNAQSAANTVSDTARASAIGTTVMGGNIGGLIATWSFLPFDAPNYHIGNGLNLATSATMGLTAVGLFFYLKWDNKRREKIDVDAVLDGMTTKEIEDLDWKHPAFRWRY</sequence>
<protein>
    <recommendedName>
        <fullName evidence="7">Major facilitator superfamily (MFS) profile domain-containing protein</fullName>
    </recommendedName>
</protein>
<dbReference type="Pfam" id="PF07690">
    <property type="entry name" value="MFS_1"/>
    <property type="match status" value="1"/>
</dbReference>
<evidence type="ECO:0000259" key="7">
    <source>
        <dbReference type="PROSITE" id="PS50850"/>
    </source>
</evidence>
<feature type="transmembrane region" description="Helical" evidence="6">
    <location>
        <begin position="419"/>
        <end position="442"/>
    </location>
</feature>
<dbReference type="RefSeq" id="XP_028480598.1">
    <property type="nucleotide sequence ID" value="XM_028616741.1"/>
</dbReference>
<dbReference type="Proteomes" id="UP000279236">
    <property type="component" value="Unassembled WGS sequence"/>
</dbReference>
<feature type="transmembrane region" description="Helical" evidence="6">
    <location>
        <begin position="99"/>
        <end position="119"/>
    </location>
</feature>
<dbReference type="Gene3D" id="1.20.1250.20">
    <property type="entry name" value="MFS general substrate transporter like domains"/>
    <property type="match status" value="2"/>
</dbReference>
<evidence type="ECO:0000313" key="9">
    <source>
        <dbReference type="Proteomes" id="UP000279236"/>
    </source>
</evidence>
<dbReference type="FunFam" id="1.20.1250.20:FF:000013">
    <property type="entry name" value="MFS general substrate transporter"/>
    <property type="match status" value="1"/>
</dbReference>
<accession>A0A427YB82</accession>
<feature type="transmembrane region" description="Helical" evidence="6">
    <location>
        <begin position="454"/>
        <end position="474"/>
    </location>
</feature>
<dbReference type="AlphaFoldDB" id="A0A427YB82"/>
<evidence type="ECO:0000256" key="5">
    <source>
        <dbReference type="ARBA" id="ARBA00023136"/>
    </source>
</evidence>
<feature type="transmembrane region" description="Helical" evidence="6">
    <location>
        <begin position="190"/>
        <end position="211"/>
    </location>
</feature>
<keyword evidence="9" id="KW-1185">Reference proteome</keyword>
<name>A0A427YB82_9TREE</name>
<organism evidence="8 9">
    <name type="scientific">Apiotrichum porosum</name>
    <dbReference type="NCBI Taxonomy" id="105984"/>
    <lineage>
        <taxon>Eukaryota</taxon>
        <taxon>Fungi</taxon>
        <taxon>Dikarya</taxon>
        <taxon>Basidiomycota</taxon>
        <taxon>Agaricomycotina</taxon>
        <taxon>Tremellomycetes</taxon>
        <taxon>Trichosporonales</taxon>
        <taxon>Trichosporonaceae</taxon>
        <taxon>Apiotrichum</taxon>
    </lineage>
</organism>
<feature type="transmembrane region" description="Helical" evidence="6">
    <location>
        <begin position="223"/>
        <end position="245"/>
    </location>
</feature>
<evidence type="ECO:0000256" key="3">
    <source>
        <dbReference type="ARBA" id="ARBA00022692"/>
    </source>
</evidence>
<comment type="caution">
    <text evidence="8">The sequence shown here is derived from an EMBL/GenBank/DDBJ whole genome shotgun (WGS) entry which is preliminary data.</text>
</comment>
<dbReference type="FunFam" id="1.20.1250.20:FF:000034">
    <property type="entry name" value="MFS general substrate transporter"/>
    <property type="match status" value="1"/>
</dbReference>
<dbReference type="PANTHER" id="PTHR43791:SF48">
    <property type="entry name" value="TRANSPORTER, PUTATIVE (AFU_ORTHOLOGUE AFUA_4G01000)-RELATED"/>
    <property type="match status" value="1"/>
</dbReference>
<comment type="subcellular location">
    <subcellularLocation>
        <location evidence="1">Membrane</location>
        <topology evidence="1">Multi-pass membrane protein</topology>
    </subcellularLocation>
</comment>
<evidence type="ECO:0000256" key="6">
    <source>
        <dbReference type="SAM" id="Phobius"/>
    </source>
</evidence>
<dbReference type="InterPro" id="IPR011701">
    <property type="entry name" value="MFS"/>
</dbReference>
<dbReference type="EMBL" id="RSCE01000001">
    <property type="protein sequence ID" value="RSH88390.1"/>
    <property type="molecule type" value="Genomic_DNA"/>
</dbReference>
<keyword evidence="4 6" id="KW-1133">Transmembrane helix</keyword>
<feature type="transmembrane region" description="Helical" evidence="6">
    <location>
        <begin position="337"/>
        <end position="354"/>
    </location>
</feature>
<dbReference type="PROSITE" id="PS50850">
    <property type="entry name" value="MFS"/>
    <property type="match status" value="1"/>
</dbReference>
<dbReference type="GO" id="GO:0022857">
    <property type="term" value="F:transmembrane transporter activity"/>
    <property type="evidence" value="ECO:0007669"/>
    <property type="project" value="InterPro"/>
</dbReference>
<keyword evidence="3 6" id="KW-0812">Transmembrane</keyword>
<evidence type="ECO:0000313" key="8">
    <source>
        <dbReference type="EMBL" id="RSH88390.1"/>
    </source>
</evidence>
<feature type="domain" description="Major facilitator superfamily (MFS) profile" evidence="7">
    <location>
        <begin position="64"/>
        <end position="479"/>
    </location>
</feature>
<dbReference type="InterPro" id="IPR036259">
    <property type="entry name" value="MFS_trans_sf"/>
</dbReference>
<evidence type="ECO:0000256" key="4">
    <source>
        <dbReference type="ARBA" id="ARBA00022989"/>
    </source>
</evidence>
<feature type="transmembrane region" description="Helical" evidence="6">
    <location>
        <begin position="386"/>
        <end position="407"/>
    </location>
</feature>
<reference evidence="8 9" key="1">
    <citation type="submission" date="2018-11" db="EMBL/GenBank/DDBJ databases">
        <title>Genome sequence of Apiotrichum porosum DSM 27194.</title>
        <authorList>
            <person name="Aliyu H."/>
            <person name="Gorte O."/>
            <person name="Ochsenreither K."/>
        </authorList>
    </citation>
    <scope>NUCLEOTIDE SEQUENCE [LARGE SCALE GENOMIC DNA]</scope>
    <source>
        <strain evidence="8 9">DSM 27194</strain>
    </source>
</reference>
<feature type="transmembrane region" description="Helical" evidence="6">
    <location>
        <begin position="307"/>
        <end position="325"/>
    </location>
</feature>
<keyword evidence="5 6" id="KW-0472">Membrane</keyword>
<dbReference type="OrthoDB" id="2962993at2759"/>
<dbReference type="PANTHER" id="PTHR43791">
    <property type="entry name" value="PERMEASE-RELATED"/>
    <property type="match status" value="1"/>
</dbReference>
<feature type="transmembrane region" description="Helical" evidence="6">
    <location>
        <begin position="156"/>
        <end position="178"/>
    </location>
</feature>
<evidence type="ECO:0000256" key="2">
    <source>
        <dbReference type="ARBA" id="ARBA00022448"/>
    </source>
</evidence>
<gene>
    <name evidence="8" type="ORF">EHS24_000931</name>
</gene>